<feature type="transmembrane region" description="Helical" evidence="2">
    <location>
        <begin position="102"/>
        <end position="122"/>
    </location>
</feature>
<dbReference type="PANTHER" id="PTHR31303:SF1">
    <property type="entry name" value="CTP-DEPENDENT DIACYLGLYCEROL KINASE 1"/>
    <property type="match status" value="1"/>
</dbReference>
<feature type="transmembrane region" description="Helical" evidence="2">
    <location>
        <begin position="204"/>
        <end position="233"/>
    </location>
</feature>
<evidence type="ECO:0000256" key="1">
    <source>
        <dbReference type="SAM" id="MobiDB-lite"/>
    </source>
</evidence>
<keyword evidence="2" id="KW-1133">Transmembrane helix</keyword>
<dbReference type="PANTHER" id="PTHR31303">
    <property type="entry name" value="CTP-DEPENDENT DIACYLGLYCEROL KINASE 1"/>
    <property type="match status" value="1"/>
</dbReference>
<feature type="transmembrane region" description="Helical" evidence="2">
    <location>
        <begin position="143"/>
        <end position="162"/>
    </location>
</feature>
<reference evidence="3" key="1">
    <citation type="submission" date="2014-11" db="EMBL/GenBank/DDBJ databases">
        <authorList>
            <person name="Otto D Thomas"/>
            <person name="Naeem Raeece"/>
        </authorList>
    </citation>
    <scope>NUCLEOTIDE SEQUENCE</scope>
</reference>
<sequence length="318" mass="32542">MASLEEIVDGSALEFSLGFLLVAGLVFVAARHGIVASIDEGDGNAVSGKTARLAAELQRKSFHMIGGIAICAVYHFGIKHGFLIPGNLSGGNREREGTLDGAVLFMFVTAVVWSIEVSRIIFPSLQTLYMSAFKDLVRAKEKTKAAGIAYFLPGALGAMLAFPPGVAILGILYLSAGDTAASIGTALGNIPIGNTPRKVEGSVGCLVVSLALGLALSLPLDVALVAAVTVTVAEVMAEIMQLDDNLVIPMMGGLGVHIGCNPPPYGRILLCLMIGLVIGVGLGAGVGALSSSKLSGKGGGVETGKEKGSEAQWVKSPN</sequence>
<feature type="transmembrane region" description="Helical" evidence="2">
    <location>
        <begin position="265"/>
        <end position="289"/>
    </location>
</feature>
<dbReference type="InterPro" id="IPR037997">
    <property type="entry name" value="Dgk1-like"/>
</dbReference>
<feature type="transmembrane region" description="Helical" evidence="2">
    <location>
        <begin position="12"/>
        <end position="30"/>
    </location>
</feature>
<dbReference type="EMBL" id="CDMZ01002248">
    <property type="protein sequence ID" value="CEM41513.1"/>
    <property type="molecule type" value="Genomic_DNA"/>
</dbReference>
<organism evidence="3">
    <name type="scientific">Chromera velia CCMP2878</name>
    <dbReference type="NCBI Taxonomy" id="1169474"/>
    <lineage>
        <taxon>Eukaryota</taxon>
        <taxon>Sar</taxon>
        <taxon>Alveolata</taxon>
        <taxon>Colpodellida</taxon>
        <taxon>Chromeraceae</taxon>
        <taxon>Chromera</taxon>
    </lineage>
</organism>
<dbReference type="VEuPathDB" id="CryptoDB:Cvel_26066"/>
<proteinExistence type="predicted"/>
<protein>
    <recommendedName>
        <fullName evidence="4">Dolichol kinase</fullName>
    </recommendedName>
</protein>
<evidence type="ECO:0000313" key="3">
    <source>
        <dbReference type="EMBL" id="CEM41513.1"/>
    </source>
</evidence>
<name>A0A0G4HCC6_9ALVE</name>
<feature type="transmembrane region" description="Helical" evidence="2">
    <location>
        <begin position="62"/>
        <end position="82"/>
    </location>
</feature>
<keyword evidence="2" id="KW-0472">Membrane</keyword>
<dbReference type="AlphaFoldDB" id="A0A0G4HCC6"/>
<keyword evidence="2" id="KW-0812">Transmembrane</keyword>
<feature type="region of interest" description="Disordered" evidence="1">
    <location>
        <begin position="291"/>
        <end position="318"/>
    </location>
</feature>
<evidence type="ECO:0008006" key="4">
    <source>
        <dbReference type="Google" id="ProtNLM"/>
    </source>
</evidence>
<evidence type="ECO:0000256" key="2">
    <source>
        <dbReference type="SAM" id="Phobius"/>
    </source>
</evidence>
<accession>A0A0G4HCC6</accession>
<gene>
    <name evidence="3" type="ORF">Cvel_26066</name>
</gene>
<dbReference type="GO" id="GO:0004143">
    <property type="term" value="F:ATP-dependent diacylglycerol kinase activity"/>
    <property type="evidence" value="ECO:0007669"/>
    <property type="project" value="InterPro"/>
</dbReference>